<accession>A0A916UP27</accession>
<dbReference type="Gene3D" id="2.130.10.120">
    <property type="entry name" value="Prolyl oligopeptidase, N-terminal domain"/>
    <property type="match status" value="1"/>
</dbReference>
<feature type="signal peptide" evidence="7">
    <location>
        <begin position="1"/>
        <end position="26"/>
    </location>
</feature>
<organism evidence="10 11">
    <name type="scientific">Undibacterium terreum</name>
    <dbReference type="NCBI Taxonomy" id="1224302"/>
    <lineage>
        <taxon>Bacteria</taxon>
        <taxon>Pseudomonadati</taxon>
        <taxon>Pseudomonadota</taxon>
        <taxon>Betaproteobacteria</taxon>
        <taxon>Burkholderiales</taxon>
        <taxon>Oxalobacteraceae</taxon>
        <taxon>Undibacterium</taxon>
    </lineage>
</organism>
<dbReference type="InterPro" id="IPR023302">
    <property type="entry name" value="Pept_S9A_N"/>
</dbReference>
<feature type="domain" description="Peptidase S9 prolyl oligopeptidase catalytic" evidence="8">
    <location>
        <begin position="511"/>
        <end position="717"/>
    </location>
</feature>
<dbReference type="SUPFAM" id="SSF53474">
    <property type="entry name" value="alpha/beta-Hydrolases"/>
    <property type="match status" value="1"/>
</dbReference>
<dbReference type="RefSeq" id="WP_188566700.1">
    <property type="nucleotide sequence ID" value="NZ_BMED01000002.1"/>
</dbReference>
<dbReference type="Proteomes" id="UP000637423">
    <property type="component" value="Unassembled WGS sequence"/>
</dbReference>
<keyword evidence="4" id="KW-0645">Protease</keyword>
<dbReference type="AlphaFoldDB" id="A0A916UP27"/>
<dbReference type="GO" id="GO:0004252">
    <property type="term" value="F:serine-type endopeptidase activity"/>
    <property type="evidence" value="ECO:0007669"/>
    <property type="project" value="UniProtKB-EC"/>
</dbReference>
<dbReference type="PANTHER" id="PTHR42881">
    <property type="entry name" value="PROLYL ENDOPEPTIDASE"/>
    <property type="match status" value="1"/>
</dbReference>
<keyword evidence="6" id="KW-0720">Serine protease</keyword>
<dbReference type="InterPro" id="IPR051167">
    <property type="entry name" value="Prolyl_oligopep/macrocyclase"/>
</dbReference>
<proteinExistence type="inferred from homology"/>
<evidence type="ECO:0000259" key="9">
    <source>
        <dbReference type="Pfam" id="PF02897"/>
    </source>
</evidence>
<dbReference type="GO" id="GO:0070012">
    <property type="term" value="F:oligopeptidase activity"/>
    <property type="evidence" value="ECO:0007669"/>
    <property type="project" value="TreeGrafter"/>
</dbReference>
<evidence type="ECO:0000256" key="1">
    <source>
        <dbReference type="ARBA" id="ARBA00001070"/>
    </source>
</evidence>
<dbReference type="PRINTS" id="PR00862">
    <property type="entry name" value="PROLIGOPTASE"/>
</dbReference>
<evidence type="ECO:0000256" key="5">
    <source>
        <dbReference type="ARBA" id="ARBA00022801"/>
    </source>
</evidence>
<dbReference type="Pfam" id="PF00326">
    <property type="entry name" value="Peptidase_S9"/>
    <property type="match status" value="1"/>
</dbReference>
<evidence type="ECO:0000313" key="10">
    <source>
        <dbReference type="EMBL" id="GGC79763.1"/>
    </source>
</evidence>
<dbReference type="InterPro" id="IPR001375">
    <property type="entry name" value="Peptidase_S9_cat"/>
</dbReference>
<evidence type="ECO:0000259" key="8">
    <source>
        <dbReference type="Pfam" id="PF00326"/>
    </source>
</evidence>
<dbReference type="InterPro" id="IPR029058">
    <property type="entry name" value="AB_hydrolase_fold"/>
</dbReference>
<reference evidence="10" key="2">
    <citation type="submission" date="2020-09" db="EMBL/GenBank/DDBJ databases">
        <authorList>
            <person name="Sun Q."/>
            <person name="Zhou Y."/>
        </authorList>
    </citation>
    <scope>NUCLEOTIDE SEQUENCE</scope>
    <source>
        <strain evidence="10">CGMCC 1.10998</strain>
    </source>
</reference>
<evidence type="ECO:0000313" key="11">
    <source>
        <dbReference type="Proteomes" id="UP000637423"/>
    </source>
</evidence>
<keyword evidence="7" id="KW-0732">Signal</keyword>
<evidence type="ECO:0000256" key="7">
    <source>
        <dbReference type="SAM" id="SignalP"/>
    </source>
</evidence>
<dbReference type="FunFam" id="3.40.50.1820:FF:000005">
    <property type="entry name" value="Prolyl endopeptidase"/>
    <property type="match status" value="1"/>
</dbReference>
<dbReference type="PANTHER" id="PTHR42881:SF2">
    <property type="entry name" value="PROLYL ENDOPEPTIDASE"/>
    <property type="match status" value="1"/>
</dbReference>
<dbReference type="Pfam" id="PF02897">
    <property type="entry name" value="Peptidase_S9_N"/>
    <property type="match status" value="1"/>
</dbReference>
<gene>
    <name evidence="10" type="ORF">GCM10011396_28820</name>
</gene>
<keyword evidence="11" id="KW-1185">Reference proteome</keyword>
<comment type="caution">
    <text evidence="10">The sequence shown here is derived from an EMBL/GenBank/DDBJ whole genome shotgun (WGS) entry which is preliminary data.</text>
</comment>
<reference evidence="10" key="1">
    <citation type="journal article" date="2014" name="Int. J. Syst. Evol. Microbiol.">
        <title>Complete genome sequence of Corynebacterium casei LMG S-19264T (=DSM 44701T), isolated from a smear-ripened cheese.</title>
        <authorList>
            <consortium name="US DOE Joint Genome Institute (JGI-PGF)"/>
            <person name="Walter F."/>
            <person name="Albersmeier A."/>
            <person name="Kalinowski J."/>
            <person name="Ruckert C."/>
        </authorList>
    </citation>
    <scope>NUCLEOTIDE SEQUENCE</scope>
    <source>
        <strain evidence="10">CGMCC 1.10998</strain>
    </source>
</reference>
<feature type="chain" id="PRO_5037754930" description="prolyl oligopeptidase" evidence="7">
    <location>
        <begin position="27"/>
        <end position="723"/>
    </location>
</feature>
<evidence type="ECO:0000256" key="3">
    <source>
        <dbReference type="ARBA" id="ARBA00011897"/>
    </source>
</evidence>
<dbReference type="GO" id="GO:0005829">
    <property type="term" value="C:cytosol"/>
    <property type="evidence" value="ECO:0007669"/>
    <property type="project" value="TreeGrafter"/>
</dbReference>
<comment type="similarity">
    <text evidence="2">Belongs to the peptidase S9A family.</text>
</comment>
<name>A0A916UP27_9BURK</name>
<dbReference type="EC" id="3.4.21.26" evidence="3"/>
<sequence length="723" mass="78004">MKRTIFSSAAIVAAAGLLTCSASVLAADRGAPATRTNAVTDTYGDISVKDSYRWLEKQGDPQVHQWSVAQDKRTRKYFDGLALRKPLFDALMGLISASSSSYYDLHTAGDKIFAMYNQPPKQQPMIAVLGNAADPAQAKIVLDPNAINTKGTTAIDWFVPSPDGSKLAVSMSDNGSEDGSVHIIDVATGKQIDKVIPLVQYPTGGGSVAWKSDGSGFWYTRYPDASQPADRQHFYEQIYFHKLGDDPAKDSYVLGKDFPKVAEIALESHHGYVVASVANGDGGEFAHYVIAEDGSVKQVSRFEDKIVAATIGTDQAMYLVSRKDAPRGKLLKLGMADLDLSKAKVIVPESEAVIQQGGEFGGSPVVVTKDAVYVREIVGGPSRVAIFDHEGKPRGTLPLPDVAAVDEIEALNDGSLLYSVKTYLTPPYYARYDEKSGKSATSKLAQTSPVSYDDTEVIREFATSKDGTKIPLSIVRRKGTKLDGSNPVLLNGYGGFSVNQTPKFLAPATRLWLDAGGVFVIANLRGGGEFGEEWHTKGSLTFKQNVFDDFAASAQYLIDQKYTSSEHLAAIGGSNGGLLMGAVLTQHPGLFKAVVSQVGIYDMLRVELDPNGAFNTTEYGSVKNPEQLKALYAYSPYHHVQDGTKYPAIFMATGETDGRVNPMHSRKMIARLQAATTGKPVYLSINSHAGHGIGSSLSIKANQTADVYAFLFDQLGMKFQPKK</sequence>
<feature type="domain" description="Peptidase S9A N-terminal" evidence="9">
    <location>
        <begin position="33"/>
        <end position="441"/>
    </location>
</feature>
<dbReference type="Gene3D" id="3.40.50.1820">
    <property type="entry name" value="alpha/beta hydrolase"/>
    <property type="match status" value="1"/>
</dbReference>
<dbReference type="InterPro" id="IPR002470">
    <property type="entry name" value="Peptidase_S9A"/>
</dbReference>
<evidence type="ECO:0000256" key="4">
    <source>
        <dbReference type="ARBA" id="ARBA00022670"/>
    </source>
</evidence>
<evidence type="ECO:0000256" key="2">
    <source>
        <dbReference type="ARBA" id="ARBA00005228"/>
    </source>
</evidence>
<dbReference type="EMBL" id="BMED01000002">
    <property type="protein sequence ID" value="GGC79763.1"/>
    <property type="molecule type" value="Genomic_DNA"/>
</dbReference>
<keyword evidence="5" id="KW-0378">Hydrolase</keyword>
<comment type="catalytic activity">
    <reaction evidence="1">
        <text>Hydrolysis of Pro-|-Xaa &gt;&gt; Ala-|-Xaa in oligopeptides.</text>
        <dbReference type="EC" id="3.4.21.26"/>
    </reaction>
</comment>
<dbReference type="GO" id="GO:0006508">
    <property type="term" value="P:proteolysis"/>
    <property type="evidence" value="ECO:0007669"/>
    <property type="project" value="UniProtKB-KW"/>
</dbReference>
<dbReference type="SUPFAM" id="SSF50993">
    <property type="entry name" value="Peptidase/esterase 'gauge' domain"/>
    <property type="match status" value="1"/>
</dbReference>
<protein>
    <recommendedName>
        <fullName evidence="3">prolyl oligopeptidase</fullName>
        <ecNumber evidence="3">3.4.21.26</ecNumber>
    </recommendedName>
</protein>
<evidence type="ECO:0000256" key="6">
    <source>
        <dbReference type="ARBA" id="ARBA00022825"/>
    </source>
</evidence>